<dbReference type="Gene3D" id="3.20.20.70">
    <property type="entry name" value="Aldolase class I"/>
    <property type="match status" value="1"/>
</dbReference>
<dbReference type="InterPro" id="IPR013785">
    <property type="entry name" value="Aldolase_TIM"/>
</dbReference>
<dbReference type="GO" id="GO:0051539">
    <property type="term" value="F:4 iron, 4 sulfur cluster binding"/>
    <property type="evidence" value="ECO:0007669"/>
    <property type="project" value="UniProtKB-KW"/>
</dbReference>
<dbReference type="PROSITE" id="PS01305">
    <property type="entry name" value="MOAA_NIFB_PQQE"/>
    <property type="match status" value="1"/>
</dbReference>
<feature type="non-terminal residue" evidence="7">
    <location>
        <position position="222"/>
    </location>
</feature>
<keyword evidence="4" id="KW-0479">Metal-binding</keyword>
<sequence>MRHAIDYAKYRAKYRFGKYLNLESPVDVSLELASVCNMRCNYCYHASQDNLPFTPGIMPFDTAISIIDQSAVFGVHSLKTNWKGESTINPDFSKIVYYAKGWAGGSRFIDRITNSNFKFRTDRDDIFRGLACQTKVKVSYDSFIPDVFNKQRNGGDWDITTRNIDKFYNHAHRIKSETKLVIQAVRTKLNKHEDLEYETKRRWPEAQISIRDMVEGQGRIQA</sequence>
<dbReference type="AlphaFoldDB" id="X0XNZ3"/>
<accession>X0XNZ3</accession>
<evidence type="ECO:0000313" key="7">
    <source>
        <dbReference type="EMBL" id="GAG37032.1"/>
    </source>
</evidence>
<dbReference type="SUPFAM" id="SSF102114">
    <property type="entry name" value="Radical SAM enzymes"/>
    <property type="match status" value="1"/>
</dbReference>
<dbReference type="PANTHER" id="PTHR11228:SF34">
    <property type="entry name" value="TUNGSTEN-CONTAINING ALDEHYDE FERREDOXIN OXIDOREDUCTASE COFACTOR MODIFYING PROTEIN"/>
    <property type="match status" value="1"/>
</dbReference>
<keyword evidence="5" id="KW-0408">Iron</keyword>
<dbReference type="PANTHER" id="PTHR11228">
    <property type="entry name" value="RADICAL SAM DOMAIN PROTEIN"/>
    <property type="match status" value="1"/>
</dbReference>
<evidence type="ECO:0000256" key="2">
    <source>
        <dbReference type="ARBA" id="ARBA00022485"/>
    </source>
</evidence>
<dbReference type="EMBL" id="BARS01048489">
    <property type="protein sequence ID" value="GAG37032.1"/>
    <property type="molecule type" value="Genomic_DNA"/>
</dbReference>
<evidence type="ECO:0000256" key="6">
    <source>
        <dbReference type="ARBA" id="ARBA00023014"/>
    </source>
</evidence>
<dbReference type="GO" id="GO:0003824">
    <property type="term" value="F:catalytic activity"/>
    <property type="evidence" value="ECO:0007669"/>
    <property type="project" value="InterPro"/>
</dbReference>
<gene>
    <name evidence="7" type="ORF">S01H1_72663</name>
</gene>
<keyword evidence="2" id="KW-0004">4Fe-4S</keyword>
<evidence type="ECO:0000256" key="3">
    <source>
        <dbReference type="ARBA" id="ARBA00022691"/>
    </source>
</evidence>
<dbReference type="InterPro" id="IPR050377">
    <property type="entry name" value="Radical_SAM_PqqE_MftC-like"/>
</dbReference>
<comment type="cofactor">
    <cofactor evidence="1">
        <name>[4Fe-4S] cluster</name>
        <dbReference type="ChEBI" id="CHEBI:49883"/>
    </cofactor>
</comment>
<evidence type="ECO:0000256" key="5">
    <source>
        <dbReference type="ARBA" id="ARBA00023004"/>
    </source>
</evidence>
<dbReference type="InterPro" id="IPR058240">
    <property type="entry name" value="rSAM_sf"/>
</dbReference>
<keyword evidence="3" id="KW-0949">S-adenosyl-L-methionine</keyword>
<keyword evidence="6" id="KW-0411">Iron-sulfur</keyword>
<evidence type="ECO:0000256" key="4">
    <source>
        <dbReference type="ARBA" id="ARBA00022723"/>
    </source>
</evidence>
<proteinExistence type="predicted"/>
<dbReference type="GO" id="GO:0046872">
    <property type="term" value="F:metal ion binding"/>
    <property type="evidence" value="ECO:0007669"/>
    <property type="project" value="UniProtKB-KW"/>
</dbReference>
<name>X0XNZ3_9ZZZZ</name>
<protein>
    <recommendedName>
        <fullName evidence="8">Radical SAM core domain-containing protein</fullName>
    </recommendedName>
</protein>
<comment type="caution">
    <text evidence="7">The sequence shown here is derived from an EMBL/GenBank/DDBJ whole genome shotgun (WGS) entry which is preliminary data.</text>
</comment>
<dbReference type="InterPro" id="IPR000385">
    <property type="entry name" value="MoaA_NifB_PqqE_Fe-S-bd_CS"/>
</dbReference>
<evidence type="ECO:0000256" key="1">
    <source>
        <dbReference type="ARBA" id="ARBA00001966"/>
    </source>
</evidence>
<reference evidence="7" key="1">
    <citation type="journal article" date="2014" name="Front. Microbiol.">
        <title>High frequency of phylogenetically diverse reductive dehalogenase-homologous genes in deep subseafloor sedimentary metagenomes.</title>
        <authorList>
            <person name="Kawai M."/>
            <person name="Futagami T."/>
            <person name="Toyoda A."/>
            <person name="Takaki Y."/>
            <person name="Nishi S."/>
            <person name="Hori S."/>
            <person name="Arai W."/>
            <person name="Tsubouchi T."/>
            <person name="Morono Y."/>
            <person name="Uchiyama I."/>
            <person name="Ito T."/>
            <person name="Fujiyama A."/>
            <person name="Inagaki F."/>
            <person name="Takami H."/>
        </authorList>
    </citation>
    <scope>NUCLEOTIDE SEQUENCE</scope>
    <source>
        <strain evidence="7">Expedition CK06-06</strain>
    </source>
</reference>
<evidence type="ECO:0008006" key="8">
    <source>
        <dbReference type="Google" id="ProtNLM"/>
    </source>
</evidence>
<organism evidence="7">
    <name type="scientific">marine sediment metagenome</name>
    <dbReference type="NCBI Taxonomy" id="412755"/>
    <lineage>
        <taxon>unclassified sequences</taxon>
        <taxon>metagenomes</taxon>
        <taxon>ecological metagenomes</taxon>
    </lineage>
</organism>